<dbReference type="EMBL" id="CP144055">
    <property type="protein sequence ID" value="WWD18690.1"/>
    <property type="molecule type" value="Genomic_DNA"/>
</dbReference>
<dbReference type="Proteomes" id="UP000322225">
    <property type="component" value="Chromosome 5"/>
</dbReference>
<name>A0AAJ8LK19_9TREE</name>
<keyword evidence="3" id="KW-1185">Reference proteome</keyword>
<dbReference type="SUPFAM" id="SSF52833">
    <property type="entry name" value="Thioredoxin-like"/>
    <property type="match status" value="1"/>
</dbReference>
<feature type="domain" description="GST N-terminal" evidence="1">
    <location>
        <begin position="19"/>
        <end position="104"/>
    </location>
</feature>
<dbReference type="InterPro" id="IPR036249">
    <property type="entry name" value="Thioredoxin-like_sf"/>
</dbReference>
<organism evidence="2 3">
    <name type="scientific">Kwoniella shandongensis</name>
    <dbReference type="NCBI Taxonomy" id="1734106"/>
    <lineage>
        <taxon>Eukaryota</taxon>
        <taxon>Fungi</taxon>
        <taxon>Dikarya</taxon>
        <taxon>Basidiomycota</taxon>
        <taxon>Agaricomycotina</taxon>
        <taxon>Tremellomycetes</taxon>
        <taxon>Tremellales</taxon>
        <taxon>Cryptococcaceae</taxon>
        <taxon>Kwoniella</taxon>
    </lineage>
</organism>
<dbReference type="Gene3D" id="1.20.1050.10">
    <property type="match status" value="1"/>
</dbReference>
<evidence type="ECO:0000313" key="3">
    <source>
        <dbReference type="Proteomes" id="UP000322225"/>
    </source>
</evidence>
<dbReference type="PROSITE" id="PS50404">
    <property type="entry name" value="GST_NTER"/>
    <property type="match status" value="1"/>
</dbReference>
<evidence type="ECO:0000259" key="1">
    <source>
        <dbReference type="PROSITE" id="PS50404"/>
    </source>
</evidence>
<gene>
    <name evidence="2" type="ORF">CI109_103144</name>
</gene>
<dbReference type="AlphaFoldDB" id="A0AAJ8LK19"/>
<proteinExistence type="predicted"/>
<reference evidence="2" key="1">
    <citation type="submission" date="2017-08" db="EMBL/GenBank/DDBJ databases">
        <authorList>
            <person name="Cuomo C."/>
            <person name="Billmyre B."/>
            <person name="Heitman J."/>
        </authorList>
    </citation>
    <scope>NUCLEOTIDE SEQUENCE</scope>
    <source>
        <strain evidence="2">CBS 12478</strain>
    </source>
</reference>
<dbReference type="KEGG" id="ksn:43585636"/>
<dbReference type="InterPro" id="IPR004045">
    <property type="entry name" value="Glutathione_S-Trfase_N"/>
</dbReference>
<evidence type="ECO:0000313" key="2">
    <source>
        <dbReference type="EMBL" id="WWD18690.1"/>
    </source>
</evidence>
<dbReference type="Pfam" id="PF13417">
    <property type="entry name" value="GST_N_3"/>
    <property type="match status" value="1"/>
</dbReference>
<dbReference type="RefSeq" id="XP_031864421.2">
    <property type="nucleotide sequence ID" value="XM_032001531.2"/>
</dbReference>
<reference evidence="2" key="2">
    <citation type="submission" date="2024-01" db="EMBL/GenBank/DDBJ databases">
        <title>Comparative genomics of Cryptococcus and Kwoniella reveals pathogenesis evolution and contrasting modes of karyotype evolution via chromosome fusion or intercentromeric recombination.</title>
        <authorList>
            <person name="Coelho M.A."/>
            <person name="David-Palma M."/>
            <person name="Shea T."/>
            <person name="Bowers K."/>
            <person name="McGinley-Smith S."/>
            <person name="Mohammad A.W."/>
            <person name="Gnirke A."/>
            <person name="Yurkov A.M."/>
            <person name="Nowrousian M."/>
            <person name="Sun S."/>
            <person name="Cuomo C.A."/>
            <person name="Heitman J."/>
        </authorList>
    </citation>
    <scope>NUCLEOTIDE SEQUENCE</scope>
    <source>
        <strain evidence="2">CBS 12478</strain>
    </source>
</reference>
<sequence length="182" mass="20512">MTPVRPLSERPALTLYLLCQYPQRPMSFAPHGWKAVLPLRYLGVDYETVYVTLSELREVLPRTFGLPQVTIPALRVVEIGGEERLILDSYNISQYSYACFPDEGPFADVASKSAFLAKCGQSKMDETIALNSEPEWTEKQYAAVRKELGTMEVLLRERRERGESGSFLGGDEPIHADFCVFA</sequence>
<dbReference type="Gene3D" id="3.40.30.10">
    <property type="entry name" value="Glutaredoxin"/>
    <property type="match status" value="1"/>
</dbReference>
<dbReference type="GeneID" id="43585636"/>
<protein>
    <recommendedName>
        <fullName evidence="1">GST N-terminal domain-containing protein</fullName>
    </recommendedName>
</protein>
<accession>A0AAJ8LK19</accession>